<dbReference type="AlphaFoldDB" id="A0A444JHG1"/>
<sequence>MPSLTIRNLDPAVKKGLRMQAARHACSMEEEARRILRAAILQPAAKKGLGTLIQQKFNPTGGIDIAPVRSAPRSLDLQADEE</sequence>
<accession>A0A444JHG1</accession>
<dbReference type="GO" id="GO:0006355">
    <property type="term" value="P:regulation of DNA-templated transcription"/>
    <property type="evidence" value="ECO:0007669"/>
    <property type="project" value="InterPro"/>
</dbReference>
<proteinExistence type="predicted"/>
<organism evidence="2 3">
    <name type="scientific">Candidatus Electrothrix marina</name>
    <dbReference type="NCBI Taxonomy" id="1859130"/>
    <lineage>
        <taxon>Bacteria</taxon>
        <taxon>Pseudomonadati</taxon>
        <taxon>Thermodesulfobacteriota</taxon>
        <taxon>Desulfobulbia</taxon>
        <taxon>Desulfobulbales</taxon>
        <taxon>Desulfobulbaceae</taxon>
        <taxon>Candidatus Electrothrix</taxon>
    </lineage>
</organism>
<dbReference type="Pfam" id="PF22513">
    <property type="entry name" value="FitA-like_RHH"/>
    <property type="match status" value="1"/>
</dbReference>
<dbReference type="Proteomes" id="UP000288892">
    <property type="component" value="Unassembled WGS sequence"/>
</dbReference>
<protein>
    <recommendedName>
        <fullName evidence="1">Antitoxin FitA-like ribbon-helix-helix domain-containing protein</fullName>
    </recommendedName>
</protein>
<evidence type="ECO:0000313" key="2">
    <source>
        <dbReference type="EMBL" id="RWX52526.1"/>
    </source>
</evidence>
<dbReference type="Gene3D" id="1.10.1220.10">
    <property type="entry name" value="Met repressor-like"/>
    <property type="match status" value="1"/>
</dbReference>
<keyword evidence="3" id="KW-1185">Reference proteome</keyword>
<dbReference type="InterPro" id="IPR053853">
    <property type="entry name" value="FitA-like_RHH"/>
</dbReference>
<reference evidence="2 3" key="1">
    <citation type="submission" date="2017-01" db="EMBL/GenBank/DDBJ databases">
        <title>The cable genome- insights into the physiology and evolution of filamentous bacteria capable of sulfide oxidation via long distance electron transfer.</title>
        <authorList>
            <person name="Schreiber L."/>
            <person name="Bjerg J.T."/>
            <person name="Boggild A."/>
            <person name="Van De Vossenberg J."/>
            <person name="Meysman F."/>
            <person name="Nielsen L.P."/>
            <person name="Schramm A."/>
            <person name="Kjeldsen K.U."/>
        </authorList>
    </citation>
    <scope>NUCLEOTIDE SEQUENCE [LARGE SCALE GENOMIC DNA]</scope>
    <source>
        <strain evidence="2">A5</strain>
    </source>
</reference>
<dbReference type="SUPFAM" id="SSF47598">
    <property type="entry name" value="Ribbon-helix-helix"/>
    <property type="match status" value="1"/>
</dbReference>
<comment type="caution">
    <text evidence="2">The sequence shown here is derived from an EMBL/GenBank/DDBJ whole genome shotgun (WGS) entry which is preliminary data.</text>
</comment>
<dbReference type="EMBL" id="MTKS01000003">
    <property type="protein sequence ID" value="RWX52526.1"/>
    <property type="molecule type" value="Genomic_DNA"/>
</dbReference>
<dbReference type="InterPro" id="IPR010985">
    <property type="entry name" value="Ribbon_hlx_hlx"/>
</dbReference>
<name>A0A444JHG1_9BACT</name>
<evidence type="ECO:0000259" key="1">
    <source>
        <dbReference type="Pfam" id="PF22513"/>
    </source>
</evidence>
<dbReference type="InterPro" id="IPR013321">
    <property type="entry name" value="Arc_rbn_hlx_hlx"/>
</dbReference>
<gene>
    <name evidence="2" type="ORF">VU01_100316</name>
</gene>
<evidence type="ECO:0000313" key="3">
    <source>
        <dbReference type="Proteomes" id="UP000288892"/>
    </source>
</evidence>
<feature type="domain" description="Antitoxin FitA-like ribbon-helix-helix" evidence="1">
    <location>
        <begin position="2"/>
        <end position="39"/>
    </location>
</feature>